<reference evidence="1 2" key="1">
    <citation type="journal article" date="2022" name="Hortic Res">
        <title>A haplotype resolved chromosomal level avocado genome allows analysis of novel avocado genes.</title>
        <authorList>
            <person name="Nath O."/>
            <person name="Fletcher S.J."/>
            <person name="Hayward A."/>
            <person name="Shaw L.M."/>
            <person name="Masouleh A.K."/>
            <person name="Furtado A."/>
            <person name="Henry R.J."/>
            <person name="Mitter N."/>
        </authorList>
    </citation>
    <scope>NUCLEOTIDE SEQUENCE [LARGE SCALE GENOMIC DNA]</scope>
    <source>
        <strain evidence="2">cv. Hass</strain>
    </source>
</reference>
<comment type="caution">
    <text evidence="1">The sequence shown here is derived from an EMBL/GenBank/DDBJ whole genome shotgun (WGS) entry which is preliminary data.</text>
</comment>
<name>A0ACC2LQV2_PERAE</name>
<organism evidence="1 2">
    <name type="scientific">Persea americana</name>
    <name type="common">Avocado</name>
    <dbReference type="NCBI Taxonomy" id="3435"/>
    <lineage>
        <taxon>Eukaryota</taxon>
        <taxon>Viridiplantae</taxon>
        <taxon>Streptophyta</taxon>
        <taxon>Embryophyta</taxon>
        <taxon>Tracheophyta</taxon>
        <taxon>Spermatophyta</taxon>
        <taxon>Magnoliopsida</taxon>
        <taxon>Magnoliidae</taxon>
        <taxon>Laurales</taxon>
        <taxon>Lauraceae</taxon>
        <taxon>Persea</taxon>
    </lineage>
</organism>
<proteinExistence type="predicted"/>
<dbReference type="EMBL" id="CM056811">
    <property type="protein sequence ID" value="KAJ8635779.1"/>
    <property type="molecule type" value="Genomic_DNA"/>
</dbReference>
<accession>A0ACC2LQV2</accession>
<gene>
    <name evidence="1" type="ORF">MRB53_010046</name>
</gene>
<evidence type="ECO:0000313" key="1">
    <source>
        <dbReference type="EMBL" id="KAJ8635779.1"/>
    </source>
</evidence>
<protein>
    <submittedName>
        <fullName evidence="1">Uncharacterized protein</fullName>
    </submittedName>
</protein>
<evidence type="ECO:0000313" key="2">
    <source>
        <dbReference type="Proteomes" id="UP001234297"/>
    </source>
</evidence>
<dbReference type="Proteomes" id="UP001234297">
    <property type="component" value="Chromosome 3"/>
</dbReference>
<sequence>MATLEGNKRKSEEMNPKTVLRVVRTKVGHFIEAVGDDFAGFGYWKVSKSKSPKEEIFSEKKKAILKKKREQTRITPDSKEHTAPESSQKSSPMHVSSIVAPRRSPRFSISTPVQITYDSPTPKIQKGVISAGPPREKIFSEKKKAILKKKKEQTQITPDPNTTPESSQKSGPMHVSSIVSPRSPRFSKSTPVQRVYDSPPPKIQKEVISTGPPCEKVPSVVIPVKNATPKKKVTAKFAGFSPTLKWPPNSDYKLTDEETKLLDQFWDDYCKRADKLSIYCTSPTSKRLKKLLSREWMETGLLQNWFDVYLKPKAPHAYFIDANASIIWLNDSFADFGWEGPRGWIRRNVDDVPIQENLYDCGFFVMGFVEHVILNRKIAFNQQDMMYYRCKLVVHLYNRQWELYQRRLQESK</sequence>
<keyword evidence="2" id="KW-1185">Reference proteome</keyword>